<feature type="site" description="Cleavage; by autolysis" evidence="8">
    <location>
        <begin position="183"/>
        <end position="184"/>
    </location>
</feature>
<evidence type="ECO:0000256" key="5">
    <source>
        <dbReference type="ARBA" id="ARBA00022679"/>
    </source>
</evidence>
<dbReference type="Gene3D" id="3.10.20.340">
    <property type="entry name" value="ArgJ beta chain, C-terminal domain"/>
    <property type="match status" value="1"/>
</dbReference>
<feature type="binding site" evidence="8">
    <location>
        <position position="270"/>
    </location>
    <ligand>
        <name>substrate</name>
    </ligand>
</feature>
<evidence type="ECO:0000256" key="7">
    <source>
        <dbReference type="ARBA" id="ARBA00023315"/>
    </source>
</evidence>
<keyword evidence="8" id="KW-0963">Cytoplasm</keyword>
<keyword evidence="10" id="KW-1185">Reference proteome</keyword>
<dbReference type="Gene3D" id="3.60.70.12">
    <property type="entry name" value="L-amino peptidase D-ALA esterase/amidase"/>
    <property type="match status" value="1"/>
</dbReference>
<name>A0A6N9TP81_DISTH</name>
<dbReference type="GO" id="GO:0004358">
    <property type="term" value="F:L-glutamate N-acetyltransferase activity, acting on acetyl-L-ornithine as donor"/>
    <property type="evidence" value="ECO:0007669"/>
    <property type="project" value="UniProtKB-UniRule"/>
</dbReference>
<dbReference type="NCBIfam" id="NF003802">
    <property type="entry name" value="PRK05388.1"/>
    <property type="match status" value="1"/>
</dbReference>
<feature type="binding site" evidence="8">
    <location>
        <position position="393"/>
    </location>
    <ligand>
        <name>substrate</name>
    </ligand>
</feature>
<dbReference type="HAMAP" id="MF_01106">
    <property type="entry name" value="ArgJ"/>
    <property type="match status" value="1"/>
</dbReference>
<comment type="catalytic activity">
    <reaction evidence="8">
        <text>L-glutamate + acetyl-CoA = N-acetyl-L-glutamate + CoA + H(+)</text>
        <dbReference type="Rhea" id="RHEA:24292"/>
        <dbReference type="ChEBI" id="CHEBI:15378"/>
        <dbReference type="ChEBI" id="CHEBI:29985"/>
        <dbReference type="ChEBI" id="CHEBI:44337"/>
        <dbReference type="ChEBI" id="CHEBI:57287"/>
        <dbReference type="ChEBI" id="CHEBI:57288"/>
        <dbReference type="EC" id="2.3.1.1"/>
    </reaction>
</comment>
<keyword evidence="7 8" id="KW-0012">Acyltransferase</keyword>
<keyword evidence="5 8" id="KW-0808">Transferase</keyword>
<feature type="binding site" evidence="8">
    <location>
        <position position="184"/>
    </location>
    <ligand>
        <name>substrate</name>
    </ligand>
</feature>
<feature type="binding site" evidence="8">
    <location>
        <position position="169"/>
    </location>
    <ligand>
        <name>substrate</name>
    </ligand>
</feature>
<keyword evidence="6 8" id="KW-0068">Autocatalytic cleavage</keyword>
<dbReference type="RefSeq" id="WP_163299184.1">
    <property type="nucleotide sequence ID" value="NZ_JAAGRR010000116.1"/>
</dbReference>
<dbReference type="InterPro" id="IPR042195">
    <property type="entry name" value="ArgJ_beta_C"/>
</dbReference>
<dbReference type="InterPro" id="IPR002813">
    <property type="entry name" value="Arg_biosynth_ArgJ"/>
</dbReference>
<dbReference type="NCBIfam" id="TIGR00120">
    <property type="entry name" value="ArgJ"/>
    <property type="match status" value="1"/>
</dbReference>
<evidence type="ECO:0000256" key="6">
    <source>
        <dbReference type="ARBA" id="ARBA00022813"/>
    </source>
</evidence>
<dbReference type="GO" id="GO:0004042">
    <property type="term" value="F:L-glutamate N-acetyltransferase activity"/>
    <property type="evidence" value="ECO:0007669"/>
    <property type="project" value="UniProtKB-UniRule"/>
</dbReference>
<feature type="site" description="Involved in the stabilization of negative charge on the oxyanion by the formation of the oxyanion hole" evidence="8">
    <location>
        <position position="106"/>
    </location>
</feature>
<evidence type="ECO:0000256" key="3">
    <source>
        <dbReference type="ARBA" id="ARBA00022571"/>
    </source>
</evidence>
<dbReference type="CDD" id="cd02152">
    <property type="entry name" value="OAT"/>
    <property type="match status" value="1"/>
</dbReference>
<comment type="catalytic activity">
    <reaction evidence="8">
        <text>N(2)-acetyl-L-ornithine + L-glutamate = N-acetyl-L-glutamate + L-ornithine</text>
        <dbReference type="Rhea" id="RHEA:15349"/>
        <dbReference type="ChEBI" id="CHEBI:29985"/>
        <dbReference type="ChEBI" id="CHEBI:44337"/>
        <dbReference type="ChEBI" id="CHEBI:46911"/>
        <dbReference type="ChEBI" id="CHEBI:57805"/>
        <dbReference type="EC" id="2.3.1.35"/>
    </reaction>
</comment>
<keyword evidence="4 8" id="KW-0028">Amino-acid biosynthesis</keyword>
<comment type="function">
    <text evidence="8">Catalyzes two activities which are involved in the cyclic version of arginine biosynthesis: the synthesis of N-acetylglutamate from glutamate and acetyl-CoA as the acetyl donor, and of ornithine by transacetylation between N(2)-acetylornithine and glutamate.</text>
</comment>
<comment type="caution">
    <text evidence="9">The sequence shown here is derived from an EMBL/GenBank/DDBJ whole genome shotgun (WGS) entry which is preliminary data.</text>
</comment>
<dbReference type="Proteomes" id="UP000469346">
    <property type="component" value="Unassembled WGS sequence"/>
</dbReference>
<reference evidence="9 10" key="1">
    <citation type="submission" date="2020-02" db="EMBL/GenBank/DDBJ databases">
        <title>Comparative genomics of sulfur disproportionating microorganisms.</title>
        <authorList>
            <person name="Ward L.M."/>
            <person name="Bertran E."/>
            <person name="Johnston D.T."/>
        </authorList>
    </citation>
    <scope>NUCLEOTIDE SEQUENCE [LARGE SCALE GENOMIC DNA]</scope>
    <source>
        <strain evidence="9 10">DSM 100025</strain>
    </source>
</reference>
<sequence length="398" mass="40165">MRVPGFRAAAAAAGIKTPGRLDLGLVVADRPAVAAGVFTRNRVKAAPVLLDTARLQARAEARAILVNSGNANACTGPGGLADAEESCRLVAAATGVPADEVLVASTGVIGWPLPMDRIRQAIPELARGLSEDGLEAVSRAILTTDTAAKTAARALSLGGRDVTVAGMAKGAGMIGPDLGPPHATMLAFLFTDAPVEAPWWQAVLAAAAGTTFNRILVDGDTSTNDTVLALASGAAGGPPIGPGRPGAAELEAAVTGVCAELARRICLDGEGATKLVRVAVTGAPDDAAAERIARVVAASPLVKTACFGEDPNWGRVAAAAGRAGVPFDPGDLAIGIGGVEVVAGGRPTGLEAEERARAAMRGREFAVELRVGTGPGRAEILTTDLSVDYVRINADYRS</sequence>
<dbReference type="SUPFAM" id="SSF56266">
    <property type="entry name" value="DmpA/ArgJ-like"/>
    <property type="match status" value="1"/>
</dbReference>
<feature type="chain" id="PRO_5027193181" description="Arginine biosynthesis bifunctional protein ArgJ beta chain" evidence="8">
    <location>
        <begin position="184"/>
        <end position="398"/>
    </location>
</feature>
<dbReference type="EC" id="2.3.1.1" evidence="8"/>
<accession>A0A6N9TP81</accession>
<dbReference type="AlphaFoldDB" id="A0A6N9TP81"/>
<dbReference type="EMBL" id="JAAGRR010000116">
    <property type="protein sequence ID" value="NDY43065.1"/>
    <property type="molecule type" value="Genomic_DNA"/>
</dbReference>
<keyword evidence="8" id="KW-0511">Multifunctional enzyme</keyword>
<keyword evidence="3 8" id="KW-0055">Arginine biosynthesis</keyword>
<dbReference type="Pfam" id="PF01960">
    <property type="entry name" value="ArgJ"/>
    <property type="match status" value="1"/>
</dbReference>
<comment type="similarity">
    <text evidence="1 8">Belongs to the ArgJ family.</text>
</comment>
<dbReference type="GO" id="GO:0006526">
    <property type="term" value="P:L-arginine biosynthetic process"/>
    <property type="evidence" value="ECO:0007669"/>
    <property type="project" value="UniProtKB-UniRule"/>
</dbReference>
<evidence type="ECO:0000256" key="2">
    <source>
        <dbReference type="ARBA" id="ARBA00011475"/>
    </source>
</evidence>
<evidence type="ECO:0000256" key="8">
    <source>
        <dbReference type="HAMAP-Rule" id="MF_01106"/>
    </source>
</evidence>
<feature type="active site" description="Nucleophile" evidence="8">
    <location>
        <position position="184"/>
    </location>
</feature>
<dbReference type="GO" id="GO:0006592">
    <property type="term" value="P:ornithine biosynthetic process"/>
    <property type="evidence" value="ECO:0007669"/>
    <property type="project" value="TreeGrafter"/>
</dbReference>
<feature type="binding site" evidence="8">
    <location>
        <position position="398"/>
    </location>
    <ligand>
        <name>substrate</name>
    </ligand>
</feature>
<comment type="subcellular location">
    <subcellularLocation>
        <location evidence="8">Cytoplasm</location>
    </subcellularLocation>
</comment>
<dbReference type="GO" id="GO:0005737">
    <property type="term" value="C:cytoplasm"/>
    <property type="evidence" value="ECO:0007669"/>
    <property type="project" value="UniProtKB-SubCell"/>
</dbReference>
<feature type="chain" id="PRO_5027193180" description="Arginine biosynthesis bifunctional protein ArgJ alpha chain" evidence="8">
    <location>
        <begin position="1"/>
        <end position="183"/>
    </location>
</feature>
<dbReference type="PANTHER" id="PTHR23100">
    <property type="entry name" value="ARGININE BIOSYNTHESIS BIFUNCTIONAL PROTEIN ARGJ"/>
    <property type="match status" value="1"/>
</dbReference>
<proteinExistence type="inferred from homology"/>
<protein>
    <recommendedName>
        <fullName evidence="8">Arginine biosynthesis bifunctional protein ArgJ</fullName>
    </recommendedName>
    <domain>
        <recommendedName>
            <fullName evidence="8">Glutamate N-acetyltransferase</fullName>
            <ecNumber evidence="8">2.3.1.35</ecNumber>
        </recommendedName>
        <alternativeName>
            <fullName evidence="8">Ornithine acetyltransferase</fullName>
            <shortName evidence="8">OATase</shortName>
        </alternativeName>
        <alternativeName>
            <fullName evidence="8">Ornithine transacetylase</fullName>
        </alternativeName>
    </domain>
    <domain>
        <recommendedName>
            <fullName evidence="8">Amino-acid acetyltransferase</fullName>
            <ecNumber evidence="8">2.3.1.1</ecNumber>
        </recommendedName>
        <alternativeName>
            <fullName evidence="8">N-acetylglutamate synthase</fullName>
            <shortName evidence="8">AGSase</shortName>
        </alternativeName>
    </domain>
    <component>
        <recommendedName>
            <fullName evidence="8">Arginine biosynthesis bifunctional protein ArgJ alpha chain</fullName>
        </recommendedName>
    </component>
    <component>
        <recommendedName>
            <fullName evidence="8">Arginine biosynthesis bifunctional protein ArgJ beta chain</fullName>
        </recommendedName>
    </component>
</protein>
<comment type="pathway">
    <text evidence="8">Amino-acid biosynthesis; L-arginine biosynthesis; N(2)-acetyl-L-ornithine from L-glutamate: step 1/4.</text>
</comment>
<evidence type="ECO:0000256" key="4">
    <source>
        <dbReference type="ARBA" id="ARBA00022605"/>
    </source>
</evidence>
<dbReference type="UniPathway" id="UPA00068">
    <property type="reaction ID" value="UER00106"/>
</dbReference>
<comment type="pathway">
    <text evidence="8">Amino-acid biosynthesis; L-arginine biosynthesis; L-ornithine and N-acetyl-L-glutamate from L-glutamate and N(2)-acetyl-L-ornithine (cyclic): step 1/1.</text>
</comment>
<dbReference type="EC" id="2.3.1.35" evidence="8"/>
<evidence type="ECO:0000256" key="1">
    <source>
        <dbReference type="ARBA" id="ARBA00006774"/>
    </source>
</evidence>
<organism evidence="9 10">
    <name type="scientific">Dissulfurirhabdus thermomarina</name>
    <dbReference type="NCBI Taxonomy" id="1765737"/>
    <lineage>
        <taxon>Bacteria</taxon>
        <taxon>Deltaproteobacteria</taxon>
        <taxon>Dissulfurirhabdaceae</taxon>
        <taxon>Dissulfurirhabdus</taxon>
    </lineage>
</organism>
<gene>
    <name evidence="8 9" type="primary">argJ</name>
    <name evidence="9" type="ORF">G3N55_09445</name>
</gene>
<dbReference type="PANTHER" id="PTHR23100:SF0">
    <property type="entry name" value="ARGININE BIOSYNTHESIS BIFUNCTIONAL PROTEIN ARGJ, MITOCHONDRIAL"/>
    <property type="match status" value="1"/>
</dbReference>
<evidence type="ECO:0000313" key="10">
    <source>
        <dbReference type="Proteomes" id="UP000469346"/>
    </source>
</evidence>
<comment type="subunit">
    <text evidence="2 8">Heterotetramer of two alpha and two beta chains.</text>
</comment>
<feature type="binding site" evidence="8">
    <location>
        <position position="143"/>
    </location>
    <ligand>
        <name>substrate</name>
    </ligand>
</feature>
<dbReference type="InterPro" id="IPR016117">
    <property type="entry name" value="ArgJ-like_dom_sf"/>
</dbReference>
<dbReference type="FunFam" id="3.60.70.12:FF:000001">
    <property type="entry name" value="Arginine biosynthesis bifunctional protein ArgJ, chloroplastic"/>
    <property type="match status" value="1"/>
</dbReference>
<feature type="site" description="Involved in the stabilization of negative charge on the oxyanion by the formation of the oxyanion hole" evidence="8">
    <location>
        <position position="107"/>
    </location>
</feature>
<evidence type="ECO:0000313" key="9">
    <source>
        <dbReference type="EMBL" id="NDY43065.1"/>
    </source>
</evidence>